<feature type="transmembrane region" description="Helical" evidence="8">
    <location>
        <begin position="37"/>
        <end position="58"/>
    </location>
</feature>
<feature type="transmembrane region" description="Helical" evidence="8">
    <location>
        <begin position="78"/>
        <end position="95"/>
    </location>
</feature>
<dbReference type="InterPro" id="IPR004761">
    <property type="entry name" value="Spore_GerAB"/>
</dbReference>
<sequence>MDKFSPKHFIFLILGVSIVSLKTYPTTFIRDGLRDTWIGVIISSIIIFIVYIYIITIWKKKSDYNLIKIYREAIGNNLGNIVIVLFMFTLFFTLIESSSIEADSMHQNMLLETPNWYLLLFFVVPAIYTIKKDLVSIVTISIIGIMLIIIAGINLSILTTKYKDVKLLFPIFEHGLTPGFFISILKSLGLYGSICITLPYFNKISDKKGRMTRYVVVALLFVIQMEIIAISGILMTFTPDLAITMNYPKLLQTQQVSYLQFLEFGELYVMLQIVGGWLLKYIITFYSLILLLRNFNIREKYVSYSIYAISFLVFICAYISSKNSFILFKLLNYYEFVALINFVIIPLIVFMRFNSKLKVQKSS</sequence>
<comment type="subcellular location">
    <subcellularLocation>
        <location evidence="1">Membrane</location>
        <topology evidence="1">Multi-pass membrane protein</topology>
    </subcellularLocation>
</comment>
<dbReference type="EMBL" id="FQXU01000006">
    <property type="protein sequence ID" value="SHI13761.1"/>
    <property type="molecule type" value="Genomic_DNA"/>
</dbReference>
<keyword evidence="6 8" id="KW-1133">Transmembrane helix</keyword>
<gene>
    <name evidence="9" type="ORF">SAMN02745941_02195</name>
</gene>
<proteinExistence type="inferred from homology"/>
<organism evidence="9 10">
    <name type="scientific">Clostridium intestinale DSM 6191</name>
    <dbReference type="NCBI Taxonomy" id="1121320"/>
    <lineage>
        <taxon>Bacteria</taxon>
        <taxon>Bacillati</taxon>
        <taxon>Bacillota</taxon>
        <taxon>Clostridia</taxon>
        <taxon>Eubacteriales</taxon>
        <taxon>Clostridiaceae</taxon>
        <taxon>Clostridium</taxon>
    </lineage>
</organism>
<evidence type="ECO:0000256" key="4">
    <source>
        <dbReference type="ARBA" id="ARBA00022544"/>
    </source>
</evidence>
<keyword evidence="5 8" id="KW-0812">Transmembrane</keyword>
<reference evidence="9 10" key="1">
    <citation type="submission" date="2016-11" db="EMBL/GenBank/DDBJ databases">
        <authorList>
            <person name="Jaros S."/>
            <person name="Januszkiewicz K."/>
            <person name="Wedrychowicz H."/>
        </authorList>
    </citation>
    <scope>NUCLEOTIDE SEQUENCE [LARGE SCALE GENOMIC DNA]</scope>
    <source>
        <strain evidence="9 10">DSM 6191</strain>
    </source>
</reference>
<dbReference type="Pfam" id="PF03845">
    <property type="entry name" value="Spore_permease"/>
    <property type="match status" value="1"/>
</dbReference>
<name>A0A1M5YPA1_9CLOT</name>
<evidence type="ECO:0000256" key="5">
    <source>
        <dbReference type="ARBA" id="ARBA00022692"/>
    </source>
</evidence>
<accession>A0A1M5YPA1</accession>
<evidence type="ECO:0000313" key="9">
    <source>
        <dbReference type="EMBL" id="SHI13761.1"/>
    </source>
</evidence>
<keyword evidence="4" id="KW-0309">Germination</keyword>
<feature type="transmembrane region" description="Helical" evidence="8">
    <location>
        <begin position="115"/>
        <end position="130"/>
    </location>
</feature>
<evidence type="ECO:0000313" key="10">
    <source>
        <dbReference type="Proteomes" id="UP000184241"/>
    </source>
</evidence>
<evidence type="ECO:0000256" key="7">
    <source>
        <dbReference type="ARBA" id="ARBA00023136"/>
    </source>
</evidence>
<dbReference type="AlphaFoldDB" id="A0A1M5YPA1"/>
<evidence type="ECO:0000256" key="3">
    <source>
        <dbReference type="ARBA" id="ARBA00022448"/>
    </source>
</evidence>
<evidence type="ECO:0000256" key="6">
    <source>
        <dbReference type="ARBA" id="ARBA00022989"/>
    </source>
</evidence>
<feature type="transmembrane region" description="Helical" evidence="8">
    <location>
        <begin position="214"/>
        <end position="237"/>
    </location>
</feature>
<dbReference type="Proteomes" id="UP000184241">
    <property type="component" value="Unassembled WGS sequence"/>
</dbReference>
<feature type="transmembrane region" description="Helical" evidence="8">
    <location>
        <begin position="267"/>
        <end position="292"/>
    </location>
</feature>
<evidence type="ECO:0000256" key="1">
    <source>
        <dbReference type="ARBA" id="ARBA00004141"/>
    </source>
</evidence>
<protein>
    <submittedName>
        <fullName evidence="9">Spore germination protein (Amino acid permease)</fullName>
    </submittedName>
</protein>
<feature type="transmembrane region" description="Helical" evidence="8">
    <location>
        <begin position="333"/>
        <end position="353"/>
    </location>
</feature>
<dbReference type="PANTHER" id="PTHR34975">
    <property type="entry name" value="SPORE GERMINATION PROTEIN A2"/>
    <property type="match status" value="1"/>
</dbReference>
<dbReference type="PANTHER" id="PTHR34975:SF2">
    <property type="entry name" value="SPORE GERMINATION PROTEIN A2"/>
    <property type="match status" value="1"/>
</dbReference>
<feature type="transmembrane region" description="Helical" evidence="8">
    <location>
        <begin position="179"/>
        <end position="202"/>
    </location>
</feature>
<feature type="transmembrane region" description="Helical" evidence="8">
    <location>
        <begin position="137"/>
        <end position="159"/>
    </location>
</feature>
<evidence type="ECO:0000256" key="2">
    <source>
        <dbReference type="ARBA" id="ARBA00007998"/>
    </source>
</evidence>
<dbReference type="NCBIfam" id="TIGR00912">
    <property type="entry name" value="2A0309"/>
    <property type="match status" value="1"/>
</dbReference>
<dbReference type="GO" id="GO:0016020">
    <property type="term" value="C:membrane"/>
    <property type="evidence" value="ECO:0007669"/>
    <property type="project" value="UniProtKB-SubCell"/>
</dbReference>
<feature type="transmembrane region" description="Helical" evidence="8">
    <location>
        <begin position="304"/>
        <end position="321"/>
    </location>
</feature>
<dbReference type="GO" id="GO:0009847">
    <property type="term" value="P:spore germination"/>
    <property type="evidence" value="ECO:0007669"/>
    <property type="project" value="InterPro"/>
</dbReference>
<dbReference type="RefSeq" id="WP_073019394.1">
    <property type="nucleotide sequence ID" value="NZ_FQXU01000006.1"/>
</dbReference>
<comment type="similarity">
    <text evidence="2">Belongs to the amino acid-polyamine-organocation (APC) superfamily. Spore germination protein (SGP) (TC 2.A.3.9) family.</text>
</comment>
<evidence type="ECO:0000256" key="8">
    <source>
        <dbReference type="SAM" id="Phobius"/>
    </source>
</evidence>
<keyword evidence="7 8" id="KW-0472">Membrane</keyword>
<keyword evidence="3" id="KW-0813">Transport</keyword>